<dbReference type="RefSeq" id="WP_203702304.1">
    <property type="nucleotide sequence ID" value="NZ_BAAALU010000028.1"/>
</dbReference>
<comment type="caution">
    <text evidence="7">The sequence shown here is derived from an EMBL/GenBank/DDBJ whole genome shotgun (WGS) entry which is preliminary data.</text>
</comment>
<keyword evidence="2" id="KW-0805">Transcription regulation</keyword>
<evidence type="ECO:0000313" key="8">
    <source>
        <dbReference type="Proteomes" id="UP000624325"/>
    </source>
</evidence>
<evidence type="ECO:0000256" key="4">
    <source>
        <dbReference type="ARBA" id="ARBA00023163"/>
    </source>
</evidence>
<dbReference type="PANTHER" id="PTHR35807:SF1">
    <property type="entry name" value="TRANSCRIPTIONAL REGULATOR REDD"/>
    <property type="match status" value="1"/>
</dbReference>
<dbReference type="Gene3D" id="1.10.10.10">
    <property type="entry name" value="Winged helix-like DNA-binding domain superfamily/Winged helix DNA-binding domain"/>
    <property type="match status" value="1"/>
</dbReference>
<dbReference type="InterPro" id="IPR027417">
    <property type="entry name" value="P-loop_NTPase"/>
</dbReference>
<dbReference type="InterPro" id="IPR019734">
    <property type="entry name" value="TPR_rpt"/>
</dbReference>
<dbReference type="InterPro" id="IPR016032">
    <property type="entry name" value="Sig_transdc_resp-reg_C-effctor"/>
</dbReference>
<keyword evidence="4" id="KW-0804">Transcription</keyword>
<evidence type="ECO:0000256" key="1">
    <source>
        <dbReference type="ARBA" id="ARBA00005820"/>
    </source>
</evidence>
<evidence type="ECO:0000313" key="7">
    <source>
        <dbReference type="EMBL" id="GIF56489.1"/>
    </source>
</evidence>
<sequence>MQAYVHGRPIPLGPRKQRFVLAVLALEANQVVSVDRLVELMWPQSPPRTAVHAVRVCASRLRSVLAGAELVRSGGGYMLHTDPLSIDAHRFRALTEQAREVEDDLDRVDILNRALALWIGPALAGAAPPDQCERLCRGLDEGRLVAIEDRADARLRLGHHRDVLDELTSLVAAHPTRERLVGQLVLALYRSGRPGDALRIYREARQHLADDLGLDPSAELQRIEIAILRGEADLEVAEPRALPSPADGRGFPQQASAPALLPPAVAGFTGRERYLATLDRLLAESESPAVPIAAISGPAGVGKTSLAIHWAHRVGDRFPGGQLYVNLLGFDDHPPMAPAEAIRIFLAALSVSPTRIPASQQAQIDLYRSLLGGTRTLVVLDNASSAEQARPLLPGAPGCVAVVTSRNDLAGLVAVEGARAMTLDVLTPEEGRLLLTRRLGAARVAADPAAVEAMTEISARLPLALAIIAAQAAMRPDFALTTLVADLRGRGNGLDPFELGDRSADIRTVFSWSYRRLSDGAARLFRLLGVHPGPDASTPALASLLGVEPAETAELVRELTRAHLLLEHVPGRYTCHDLLHAYSIELVGRLDSEPDRQAARGRLLDHYLHGAVAAADVLDRYRDSFDLPEPSPAAVLPRPVDHDDALGWLGSEYRALLAAIRGAAATGFDTHAWQIAGALAGYFERRGHWQDWAETQQVAHSSARRLNDPYPLALTHRWLGRVNEWLREYDAAQDHFHAALVLFTDLTDNRGQARTHHSLGRIAELQGRPADALRLTARGLELFRLAGDRPGQAKALNGVGWYHALLGDYREALRSCTEALAVLQDVGDRRLEANTRDSLGYIHHRLGDHKRAIASYRGAIALFQMLGDRFHEAEASVHLGDAYQAAGEVGPACEAWRRAVAVFDDLGHANAAKVKARLAQAPVSVR</sequence>
<gene>
    <name evidence="7" type="ORF">Air01nite_25840</name>
</gene>
<keyword evidence="3 5" id="KW-0238">DNA-binding</keyword>
<dbReference type="Pfam" id="PF03704">
    <property type="entry name" value="BTAD"/>
    <property type="match status" value="1"/>
</dbReference>
<organism evidence="7 8">
    <name type="scientific">Asanoa iriomotensis</name>
    <dbReference type="NCBI Taxonomy" id="234613"/>
    <lineage>
        <taxon>Bacteria</taxon>
        <taxon>Bacillati</taxon>
        <taxon>Actinomycetota</taxon>
        <taxon>Actinomycetes</taxon>
        <taxon>Micromonosporales</taxon>
        <taxon>Micromonosporaceae</taxon>
        <taxon>Asanoa</taxon>
    </lineage>
</organism>
<evidence type="ECO:0000256" key="5">
    <source>
        <dbReference type="PROSITE-ProRule" id="PRU01091"/>
    </source>
</evidence>
<dbReference type="Pfam" id="PF13191">
    <property type="entry name" value="AAA_16"/>
    <property type="match status" value="1"/>
</dbReference>
<dbReference type="SUPFAM" id="SSF52540">
    <property type="entry name" value="P-loop containing nucleoside triphosphate hydrolases"/>
    <property type="match status" value="1"/>
</dbReference>
<feature type="DNA-binding region" description="OmpR/PhoB-type" evidence="5">
    <location>
        <begin position="1"/>
        <end position="81"/>
    </location>
</feature>
<dbReference type="InterPro" id="IPR041664">
    <property type="entry name" value="AAA_16"/>
</dbReference>
<dbReference type="PRINTS" id="PR00364">
    <property type="entry name" value="DISEASERSIST"/>
</dbReference>
<dbReference type="SUPFAM" id="SSF48452">
    <property type="entry name" value="TPR-like"/>
    <property type="match status" value="3"/>
</dbReference>
<evidence type="ECO:0000259" key="6">
    <source>
        <dbReference type="PROSITE" id="PS51755"/>
    </source>
</evidence>
<dbReference type="Proteomes" id="UP000624325">
    <property type="component" value="Unassembled WGS sequence"/>
</dbReference>
<accession>A0ABQ4C149</accession>
<dbReference type="SUPFAM" id="SSF46894">
    <property type="entry name" value="C-terminal effector domain of the bipartite response regulators"/>
    <property type="match status" value="1"/>
</dbReference>
<comment type="similarity">
    <text evidence="1">Belongs to the AfsR/DnrI/RedD regulatory family.</text>
</comment>
<dbReference type="SMART" id="SM01043">
    <property type="entry name" value="BTAD"/>
    <property type="match status" value="1"/>
</dbReference>
<dbReference type="EMBL" id="BONC01000015">
    <property type="protein sequence ID" value="GIF56489.1"/>
    <property type="molecule type" value="Genomic_DNA"/>
</dbReference>
<dbReference type="Pfam" id="PF13424">
    <property type="entry name" value="TPR_12"/>
    <property type="match status" value="2"/>
</dbReference>
<dbReference type="PROSITE" id="PS51755">
    <property type="entry name" value="OMPR_PHOB"/>
    <property type="match status" value="1"/>
</dbReference>
<dbReference type="InterPro" id="IPR011990">
    <property type="entry name" value="TPR-like_helical_dom_sf"/>
</dbReference>
<evidence type="ECO:0000256" key="2">
    <source>
        <dbReference type="ARBA" id="ARBA00023015"/>
    </source>
</evidence>
<dbReference type="PANTHER" id="PTHR35807">
    <property type="entry name" value="TRANSCRIPTIONAL REGULATOR REDD-RELATED"/>
    <property type="match status" value="1"/>
</dbReference>
<dbReference type="SMART" id="SM00862">
    <property type="entry name" value="Trans_reg_C"/>
    <property type="match status" value="1"/>
</dbReference>
<dbReference type="SMART" id="SM00028">
    <property type="entry name" value="TPR"/>
    <property type="match status" value="5"/>
</dbReference>
<proteinExistence type="inferred from homology"/>
<evidence type="ECO:0000256" key="3">
    <source>
        <dbReference type="ARBA" id="ARBA00023125"/>
    </source>
</evidence>
<dbReference type="InterPro" id="IPR051677">
    <property type="entry name" value="AfsR-DnrI-RedD_regulator"/>
</dbReference>
<keyword evidence="8" id="KW-1185">Reference proteome</keyword>
<dbReference type="Pfam" id="PF00486">
    <property type="entry name" value="Trans_reg_C"/>
    <property type="match status" value="1"/>
</dbReference>
<dbReference type="CDD" id="cd15831">
    <property type="entry name" value="BTAD"/>
    <property type="match status" value="1"/>
</dbReference>
<protein>
    <submittedName>
        <fullName evidence="7">SARP family transcriptional regulator</fullName>
    </submittedName>
</protein>
<dbReference type="InterPro" id="IPR036388">
    <property type="entry name" value="WH-like_DNA-bd_sf"/>
</dbReference>
<dbReference type="Gene3D" id="3.40.50.300">
    <property type="entry name" value="P-loop containing nucleotide triphosphate hydrolases"/>
    <property type="match status" value="1"/>
</dbReference>
<feature type="domain" description="OmpR/PhoB-type" evidence="6">
    <location>
        <begin position="1"/>
        <end position="81"/>
    </location>
</feature>
<dbReference type="Gene3D" id="1.25.40.10">
    <property type="entry name" value="Tetratricopeptide repeat domain"/>
    <property type="match status" value="2"/>
</dbReference>
<name>A0ABQ4C149_9ACTN</name>
<reference evidence="7 8" key="1">
    <citation type="submission" date="2021-01" db="EMBL/GenBank/DDBJ databases">
        <title>Whole genome shotgun sequence of Asanoa iriomotensis NBRC 100142.</title>
        <authorList>
            <person name="Komaki H."/>
            <person name="Tamura T."/>
        </authorList>
    </citation>
    <scope>NUCLEOTIDE SEQUENCE [LARGE SCALE GENOMIC DNA]</scope>
    <source>
        <strain evidence="7 8">NBRC 100142</strain>
    </source>
</reference>
<dbReference type="InterPro" id="IPR001867">
    <property type="entry name" value="OmpR/PhoB-type_DNA-bd"/>
</dbReference>
<dbReference type="InterPro" id="IPR005158">
    <property type="entry name" value="BTAD"/>
</dbReference>